<name>A0AAE0JPC7_9PEZI</name>
<dbReference type="GeneID" id="87866451"/>
<evidence type="ECO:0000313" key="1">
    <source>
        <dbReference type="EMBL" id="KAK3355216.1"/>
    </source>
</evidence>
<protein>
    <submittedName>
        <fullName evidence="1">Uncharacterized protein</fullName>
    </submittedName>
</protein>
<dbReference type="EMBL" id="JAUEPP010000001">
    <property type="protein sequence ID" value="KAK3355216.1"/>
    <property type="molecule type" value="Genomic_DNA"/>
</dbReference>
<comment type="caution">
    <text evidence="1">The sequence shown here is derived from an EMBL/GenBank/DDBJ whole genome shotgun (WGS) entry which is preliminary data.</text>
</comment>
<reference evidence="1" key="2">
    <citation type="submission" date="2023-06" db="EMBL/GenBank/DDBJ databases">
        <authorList>
            <consortium name="Lawrence Berkeley National Laboratory"/>
            <person name="Haridas S."/>
            <person name="Hensen N."/>
            <person name="Bonometti L."/>
            <person name="Westerberg I."/>
            <person name="Brannstrom I.O."/>
            <person name="Guillou S."/>
            <person name="Cros-Aarteil S."/>
            <person name="Calhoun S."/>
            <person name="Kuo A."/>
            <person name="Mondo S."/>
            <person name="Pangilinan J."/>
            <person name="Riley R."/>
            <person name="Labutti K."/>
            <person name="Andreopoulos B."/>
            <person name="Lipzen A."/>
            <person name="Chen C."/>
            <person name="Yanf M."/>
            <person name="Daum C."/>
            <person name="Ng V."/>
            <person name="Clum A."/>
            <person name="Steindorff A."/>
            <person name="Ohm R."/>
            <person name="Martin F."/>
            <person name="Silar P."/>
            <person name="Natvig D."/>
            <person name="Lalanne C."/>
            <person name="Gautier V."/>
            <person name="Ament-Velasquez S.L."/>
            <person name="Kruys A."/>
            <person name="Hutchinson M.I."/>
            <person name="Powell A.J."/>
            <person name="Barry K."/>
            <person name="Miller A.N."/>
            <person name="Grigoriev I.V."/>
            <person name="Debuchy R."/>
            <person name="Gladieux P."/>
            <person name="Thoren M.H."/>
            <person name="Johannesson H."/>
        </authorList>
    </citation>
    <scope>NUCLEOTIDE SEQUENCE</scope>
    <source>
        <strain evidence="1">CBS 560.94</strain>
    </source>
</reference>
<accession>A0AAE0JPC7</accession>
<proteinExistence type="predicted"/>
<organism evidence="1 2">
    <name type="scientific">Neurospora tetraspora</name>
    <dbReference type="NCBI Taxonomy" id="94610"/>
    <lineage>
        <taxon>Eukaryota</taxon>
        <taxon>Fungi</taxon>
        <taxon>Dikarya</taxon>
        <taxon>Ascomycota</taxon>
        <taxon>Pezizomycotina</taxon>
        <taxon>Sordariomycetes</taxon>
        <taxon>Sordariomycetidae</taxon>
        <taxon>Sordariales</taxon>
        <taxon>Sordariaceae</taxon>
        <taxon>Neurospora</taxon>
    </lineage>
</organism>
<gene>
    <name evidence="1" type="ORF">B0H65DRAFT_544486</name>
</gene>
<keyword evidence="2" id="KW-1185">Reference proteome</keyword>
<dbReference type="Proteomes" id="UP001278500">
    <property type="component" value="Unassembled WGS sequence"/>
</dbReference>
<dbReference type="RefSeq" id="XP_062686594.1">
    <property type="nucleotide sequence ID" value="XM_062829297.1"/>
</dbReference>
<reference evidence="1" key="1">
    <citation type="journal article" date="2023" name="Mol. Phylogenet. Evol.">
        <title>Genome-scale phylogeny and comparative genomics of the fungal order Sordariales.</title>
        <authorList>
            <person name="Hensen N."/>
            <person name="Bonometti L."/>
            <person name="Westerberg I."/>
            <person name="Brannstrom I.O."/>
            <person name="Guillou S."/>
            <person name="Cros-Aarteil S."/>
            <person name="Calhoun S."/>
            <person name="Haridas S."/>
            <person name="Kuo A."/>
            <person name="Mondo S."/>
            <person name="Pangilinan J."/>
            <person name="Riley R."/>
            <person name="LaButti K."/>
            <person name="Andreopoulos B."/>
            <person name="Lipzen A."/>
            <person name="Chen C."/>
            <person name="Yan M."/>
            <person name="Daum C."/>
            <person name="Ng V."/>
            <person name="Clum A."/>
            <person name="Steindorff A."/>
            <person name="Ohm R.A."/>
            <person name="Martin F."/>
            <person name="Silar P."/>
            <person name="Natvig D.O."/>
            <person name="Lalanne C."/>
            <person name="Gautier V."/>
            <person name="Ament-Velasquez S.L."/>
            <person name="Kruys A."/>
            <person name="Hutchinson M.I."/>
            <person name="Powell A.J."/>
            <person name="Barry K."/>
            <person name="Miller A.N."/>
            <person name="Grigoriev I.V."/>
            <person name="Debuchy R."/>
            <person name="Gladieux P."/>
            <person name="Hiltunen Thoren M."/>
            <person name="Johannesson H."/>
        </authorList>
    </citation>
    <scope>NUCLEOTIDE SEQUENCE</scope>
    <source>
        <strain evidence="1">CBS 560.94</strain>
    </source>
</reference>
<sequence>MAFIEFARDRDSKRSLAFQAVELVQKALDAGATRDILLEEQKDLRESSPLYSMAWLFHSVVVTELEMPGYLTSVGQLLQYL</sequence>
<evidence type="ECO:0000313" key="2">
    <source>
        <dbReference type="Proteomes" id="UP001278500"/>
    </source>
</evidence>
<dbReference type="AlphaFoldDB" id="A0AAE0JPC7"/>